<proteinExistence type="predicted"/>
<dbReference type="Gene3D" id="1.10.510.10">
    <property type="entry name" value="Transferase(Phosphotransferase) domain 1"/>
    <property type="match status" value="1"/>
</dbReference>
<keyword evidence="4 5" id="KW-0067">ATP-binding</keyword>
<dbReference type="InterPro" id="IPR011009">
    <property type="entry name" value="Kinase-like_dom_sf"/>
</dbReference>
<feature type="transmembrane region" description="Helical" evidence="7">
    <location>
        <begin position="441"/>
        <end position="461"/>
    </location>
</feature>
<feature type="compositionally biased region" description="Low complexity" evidence="6">
    <location>
        <begin position="387"/>
        <end position="397"/>
    </location>
</feature>
<name>A0A7T1T7T4_9ACTN</name>
<dbReference type="InterPro" id="IPR025565">
    <property type="entry name" value="DUF4328"/>
</dbReference>
<dbReference type="Pfam" id="PF14219">
    <property type="entry name" value="DUF4328"/>
    <property type="match status" value="1"/>
</dbReference>
<reference evidence="10" key="1">
    <citation type="submission" date="2020-02" db="EMBL/GenBank/DDBJ databases">
        <title>Streptomyces sp. ASO4wet.</title>
        <authorList>
            <person name="Risdian C."/>
            <person name="Landwehr W."/>
            <person name="Schupp P."/>
            <person name="Wink J."/>
        </authorList>
    </citation>
    <scope>NUCLEOTIDE SEQUENCE [LARGE SCALE GENOMIC DNA]</scope>
    <source>
        <strain evidence="10">ASO4wet</strain>
    </source>
</reference>
<dbReference type="Gene3D" id="3.30.200.20">
    <property type="entry name" value="Phosphorylase Kinase, domain 1"/>
    <property type="match status" value="1"/>
</dbReference>
<evidence type="ECO:0000256" key="2">
    <source>
        <dbReference type="ARBA" id="ARBA00022741"/>
    </source>
</evidence>
<accession>A0A7T1T7T4</accession>
<gene>
    <name evidence="9" type="ORF">G4Z16_17595</name>
</gene>
<dbReference type="GO" id="GO:0005524">
    <property type="term" value="F:ATP binding"/>
    <property type="evidence" value="ECO:0007669"/>
    <property type="project" value="UniProtKB-UniRule"/>
</dbReference>
<dbReference type="SMART" id="SM00220">
    <property type="entry name" value="S_TKc"/>
    <property type="match status" value="1"/>
</dbReference>
<dbReference type="InterPro" id="IPR008271">
    <property type="entry name" value="Ser/Thr_kinase_AS"/>
</dbReference>
<feature type="transmembrane region" description="Helical" evidence="7">
    <location>
        <begin position="500"/>
        <end position="518"/>
    </location>
</feature>
<keyword evidence="7" id="KW-0472">Membrane</keyword>
<evidence type="ECO:0000313" key="9">
    <source>
        <dbReference type="EMBL" id="QPP07918.1"/>
    </source>
</evidence>
<dbReference type="InterPro" id="IPR000719">
    <property type="entry name" value="Prot_kinase_dom"/>
</dbReference>
<evidence type="ECO:0000256" key="4">
    <source>
        <dbReference type="ARBA" id="ARBA00022840"/>
    </source>
</evidence>
<evidence type="ECO:0000259" key="8">
    <source>
        <dbReference type="PROSITE" id="PS50011"/>
    </source>
</evidence>
<dbReference type="PANTHER" id="PTHR43289:SF34">
    <property type="entry name" value="SERINE_THREONINE-PROTEIN KINASE YBDM-RELATED"/>
    <property type="match status" value="1"/>
</dbReference>
<evidence type="ECO:0000313" key="10">
    <source>
        <dbReference type="Proteomes" id="UP000595046"/>
    </source>
</evidence>
<keyword evidence="7" id="KW-0812">Transmembrane</keyword>
<dbReference type="PROSITE" id="PS00107">
    <property type="entry name" value="PROTEIN_KINASE_ATP"/>
    <property type="match status" value="1"/>
</dbReference>
<keyword evidence="2 5" id="KW-0547">Nucleotide-binding</keyword>
<evidence type="ECO:0000256" key="7">
    <source>
        <dbReference type="SAM" id="Phobius"/>
    </source>
</evidence>
<feature type="compositionally biased region" description="Pro residues" evidence="6">
    <location>
        <begin position="328"/>
        <end position="380"/>
    </location>
</feature>
<sequence>MKRLSAEDPRWIGDYRLLGRLGEGGMGRVYLARSGRGRTVAVKAVQDELARQPDFRRRFAQEITAARKVGGEWTAPVLDADTEAATPWLATGYIAGPSLSEVVDDQFGPLPHPTVTALASGLVRALSDIHRAGLVHRDLKPSNILITIDGPRVIDFGIARALDSAVQSAGGLTRTGALVGSPGFMSPEQVRGMQVTPASDVFCLGAVLAYAATGRMPFGTADSGVHALLFRIAEEEPELSGLEGPLRDLVAACLTKNPADRPTVEMLLQQTEGELKGTWLPGEVLAELGRHAVQLLDSEDPESVEQPRAEAVSTAGPVVSGPLAQPTPSTPPPSAPQGPSTPPPSPQQGPSTPPPSGQSAPSTPPPPGLYGPPSGSPYSPPRQQQWQPGFPGQHAGPAPAPGPAPAGPAPAPGPAPAGPGGPGGARPAQPLRPTASPRRSAQALTVLFSLHLLIGTIAVVVDGLVINKLDSVQANTGFADELEDINGYGRLQGATVGVEVIESLLGISVIVLWLIWFWRVRVNSEHFAPGRIRYSSAMAVGSWFIPVCNLFMPKQVLNDVWTASDPAAPQWQGYGPKPRVRRGIVNGWWTMWLVYFFFFLLDYESWYGEDSLEAAQQTISVAVFTDFFGIPATILALVLVSRLTSMQDGRLAGRLN</sequence>
<feature type="transmembrane region" description="Helical" evidence="7">
    <location>
        <begin position="583"/>
        <end position="601"/>
    </location>
</feature>
<dbReference type="EMBL" id="CP048882">
    <property type="protein sequence ID" value="QPP07918.1"/>
    <property type="molecule type" value="Genomic_DNA"/>
</dbReference>
<feature type="binding site" evidence="5">
    <location>
        <position position="43"/>
    </location>
    <ligand>
        <name>ATP</name>
        <dbReference type="ChEBI" id="CHEBI:30616"/>
    </ligand>
</feature>
<keyword evidence="1" id="KW-0808">Transferase</keyword>
<dbReference type="AlphaFoldDB" id="A0A7T1T7T4"/>
<keyword evidence="7" id="KW-1133">Transmembrane helix</keyword>
<feature type="region of interest" description="Disordered" evidence="6">
    <location>
        <begin position="299"/>
        <end position="437"/>
    </location>
</feature>
<dbReference type="InterPro" id="IPR017441">
    <property type="entry name" value="Protein_kinase_ATP_BS"/>
</dbReference>
<dbReference type="Pfam" id="PF00069">
    <property type="entry name" value="Pkinase"/>
    <property type="match status" value="1"/>
</dbReference>
<evidence type="ECO:0000256" key="1">
    <source>
        <dbReference type="ARBA" id="ARBA00022679"/>
    </source>
</evidence>
<organism evidence="9 10">
    <name type="scientific">Streptomyces bathyalis</name>
    <dbReference type="NCBI Taxonomy" id="2710756"/>
    <lineage>
        <taxon>Bacteria</taxon>
        <taxon>Bacillati</taxon>
        <taxon>Actinomycetota</taxon>
        <taxon>Actinomycetes</taxon>
        <taxon>Kitasatosporales</taxon>
        <taxon>Streptomycetaceae</taxon>
        <taxon>Streptomyces</taxon>
    </lineage>
</organism>
<dbReference type="PANTHER" id="PTHR43289">
    <property type="entry name" value="MITOGEN-ACTIVATED PROTEIN KINASE KINASE KINASE 20-RELATED"/>
    <property type="match status" value="1"/>
</dbReference>
<feature type="domain" description="Protein kinase" evidence="8">
    <location>
        <begin position="15"/>
        <end position="280"/>
    </location>
</feature>
<dbReference type="SUPFAM" id="SSF56112">
    <property type="entry name" value="Protein kinase-like (PK-like)"/>
    <property type="match status" value="1"/>
</dbReference>
<protein>
    <submittedName>
        <fullName evidence="9">DUF4328 domain-containing protein</fullName>
    </submittedName>
</protein>
<dbReference type="CDD" id="cd14014">
    <property type="entry name" value="STKc_PknB_like"/>
    <property type="match status" value="1"/>
</dbReference>
<dbReference type="PROSITE" id="PS50011">
    <property type="entry name" value="PROTEIN_KINASE_DOM"/>
    <property type="match status" value="1"/>
</dbReference>
<feature type="compositionally biased region" description="Pro residues" evidence="6">
    <location>
        <begin position="398"/>
        <end position="419"/>
    </location>
</feature>
<evidence type="ECO:0000256" key="6">
    <source>
        <dbReference type="SAM" id="MobiDB-lite"/>
    </source>
</evidence>
<dbReference type="Proteomes" id="UP000595046">
    <property type="component" value="Chromosome"/>
</dbReference>
<keyword evidence="10" id="KW-1185">Reference proteome</keyword>
<dbReference type="KEGG" id="sbat:G4Z16_17595"/>
<evidence type="ECO:0000256" key="5">
    <source>
        <dbReference type="PROSITE-ProRule" id="PRU10141"/>
    </source>
</evidence>
<dbReference type="PROSITE" id="PS00108">
    <property type="entry name" value="PROTEIN_KINASE_ST"/>
    <property type="match status" value="1"/>
</dbReference>
<dbReference type="GO" id="GO:0004674">
    <property type="term" value="F:protein serine/threonine kinase activity"/>
    <property type="evidence" value="ECO:0007669"/>
    <property type="project" value="TreeGrafter"/>
</dbReference>
<feature type="transmembrane region" description="Helical" evidence="7">
    <location>
        <begin position="621"/>
        <end position="640"/>
    </location>
</feature>
<evidence type="ECO:0000256" key="3">
    <source>
        <dbReference type="ARBA" id="ARBA00022777"/>
    </source>
</evidence>
<dbReference type="RefSeq" id="WP_197351718.1">
    <property type="nucleotide sequence ID" value="NZ_CP048882.1"/>
</dbReference>
<keyword evidence="3" id="KW-0418">Kinase</keyword>